<dbReference type="STRING" id="1110502.TMO_2544"/>
<dbReference type="Proteomes" id="UP000005258">
    <property type="component" value="Chromosome"/>
</dbReference>
<dbReference type="eggNOG" id="COG1131">
    <property type="taxonomic scope" value="Bacteria"/>
</dbReference>
<evidence type="ECO:0000256" key="2">
    <source>
        <dbReference type="ARBA" id="ARBA00022741"/>
    </source>
</evidence>
<evidence type="ECO:0000313" key="6">
    <source>
        <dbReference type="EMBL" id="AFK54382.1"/>
    </source>
</evidence>
<organism evidence="6 7">
    <name type="scientific">Tistrella mobilis (strain KA081020-065)</name>
    <dbReference type="NCBI Taxonomy" id="1110502"/>
    <lineage>
        <taxon>Bacteria</taxon>
        <taxon>Pseudomonadati</taxon>
        <taxon>Pseudomonadota</taxon>
        <taxon>Alphaproteobacteria</taxon>
        <taxon>Geminicoccales</taxon>
        <taxon>Geminicoccaceae</taxon>
        <taxon>Tistrella</taxon>
    </lineage>
</organism>
<feature type="domain" description="ABC transporter" evidence="5">
    <location>
        <begin position="40"/>
        <end position="263"/>
    </location>
</feature>
<reference evidence="6 7" key="1">
    <citation type="journal article" date="2012" name="J. Am. Chem. Soc.">
        <title>Bacterial biosynthesis and maturation of the didemnin anti-cancer agents.</title>
        <authorList>
            <person name="Xu Y."/>
            <person name="Kersten R.D."/>
            <person name="Nam S.J."/>
            <person name="Lu L."/>
            <person name="Al-Suwailem A.M."/>
            <person name="Zheng H."/>
            <person name="Fenical W."/>
            <person name="Dorrestein P.C."/>
            <person name="Moore B.S."/>
            <person name="Qian P.Y."/>
        </authorList>
    </citation>
    <scope>NUCLEOTIDE SEQUENCE [LARGE SCALE GENOMIC DNA]</scope>
    <source>
        <strain evidence="6 7">KA081020-065</strain>
    </source>
</reference>
<protein>
    <submittedName>
        <fullName evidence="6">ABC transporter ATP-binding protein</fullName>
    </submittedName>
</protein>
<dbReference type="SMART" id="SM00382">
    <property type="entry name" value="AAA"/>
    <property type="match status" value="1"/>
</dbReference>
<name>I3TNP4_TISMK</name>
<dbReference type="PROSITE" id="PS50893">
    <property type="entry name" value="ABC_TRANSPORTER_2"/>
    <property type="match status" value="1"/>
</dbReference>
<dbReference type="KEGG" id="tmo:TMO_2544"/>
<dbReference type="PANTHER" id="PTHR42711:SF17">
    <property type="entry name" value="ABC TRANSPORTER ATP-BINDING PROTEIN"/>
    <property type="match status" value="1"/>
</dbReference>
<keyword evidence="1" id="KW-0813">Transport</keyword>
<proteinExistence type="predicted"/>
<dbReference type="InterPro" id="IPR003593">
    <property type="entry name" value="AAA+_ATPase"/>
</dbReference>
<keyword evidence="2" id="KW-0547">Nucleotide-binding</keyword>
<evidence type="ECO:0000259" key="5">
    <source>
        <dbReference type="PROSITE" id="PS50893"/>
    </source>
</evidence>
<dbReference type="InterPro" id="IPR003439">
    <property type="entry name" value="ABC_transporter-like_ATP-bd"/>
</dbReference>
<dbReference type="AlphaFoldDB" id="I3TNP4"/>
<evidence type="ECO:0000256" key="3">
    <source>
        <dbReference type="ARBA" id="ARBA00022840"/>
    </source>
</evidence>
<keyword evidence="7" id="KW-1185">Reference proteome</keyword>
<dbReference type="PROSITE" id="PS00211">
    <property type="entry name" value="ABC_TRANSPORTER_1"/>
    <property type="match status" value="1"/>
</dbReference>
<evidence type="ECO:0000256" key="4">
    <source>
        <dbReference type="SAM" id="MobiDB-lite"/>
    </source>
</evidence>
<keyword evidence="3 6" id="KW-0067">ATP-binding</keyword>
<accession>I3TNP4</accession>
<dbReference type="InterPro" id="IPR050763">
    <property type="entry name" value="ABC_transporter_ATP-binding"/>
</dbReference>
<evidence type="ECO:0000256" key="1">
    <source>
        <dbReference type="ARBA" id="ARBA00022448"/>
    </source>
</evidence>
<dbReference type="InterPro" id="IPR017871">
    <property type="entry name" value="ABC_transporter-like_CS"/>
</dbReference>
<dbReference type="HOGENOM" id="CLU_000604_1_2_5"/>
<dbReference type="Gene3D" id="3.40.50.300">
    <property type="entry name" value="P-loop containing nucleotide triphosphate hydrolases"/>
    <property type="match status" value="1"/>
</dbReference>
<evidence type="ECO:0000313" key="7">
    <source>
        <dbReference type="Proteomes" id="UP000005258"/>
    </source>
</evidence>
<dbReference type="GO" id="GO:0005524">
    <property type="term" value="F:ATP binding"/>
    <property type="evidence" value="ECO:0007669"/>
    <property type="project" value="UniProtKB-KW"/>
</dbReference>
<sequence>MPERDDHPPQGQETVSQPRQSRSVAATDPARRSATADVAAALIGVTKRYGAMAALDGIDLTLHRGEVLALLGPNGAGKSTALSLLLGLRRPDQGRVELFGRSPDDPAARAMVGATPQDTGFPETLKVGEVIDLVSAHYPNPVPKAELLDRFGLTPLAARQTGGLSGGQKRRLAVALAFAGRPAAVFLDEPTTGLDVEARRMLWAAVDGYVAGGGTVLLTTHYLEEAEALARRIAVIDQGRVVAEGALDDIRGRVSLRRVRFTAAHLPPLDAKALGIERVERSGTEIVLVTARADDTVRALVMSGAPFSDLEVRAATLEEALMSIVRTGRGEAA</sequence>
<dbReference type="CDD" id="cd03230">
    <property type="entry name" value="ABC_DR_subfamily_A"/>
    <property type="match status" value="1"/>
</dbReference>
<dbReference type="EMBL" id="CP003236">
    <property type="protein sequence ID" value="AFK54382.1"/>
    <property type="molecule type" value="Genomic_DNA"/>
</dbReference>
<gene>
    <name evidence="6" type="primary">yvfR</name>
    <name evidence="6" type="ordered locus">TMO_2544</name>
</gene>
<feature type="region of interest" description="Disordered" evidence="4">
    <location>
        <begin position="1"/>
        <end position="31"/>
    </location>
</feature>
<dbReference type="SUPFAM" id="SSF52540">
    <property type="entry name" value="P-loop containing nucleoside triphosphate hydrolases"/>
    <property type="match status" value="1"/>
</dbReference>
<dbReference type="PANTHER" id="PTHR42711">
    <property type="entry name" value="ABC TRANSPORTER ATP-BINDING PROTEIN"/>
    <property type="match status" value="1"/>
</dbReference>
<dbReference type="GO" id="GO:0016887">
    <property type="term" value="F:ATP hydrolysis activity"/>
    <property type="evidence" value="ECO:0007669"/>
    <property type="project" value="InterPro"/>
</dbReference>
<dbReference type="Pfam" id="PF00005">
    <property type="entry name" value="ABC_tran"/>
    <property type="match status" value="1"/>
</dbReference>
<feature type="compositionally biased region" description="Polar residues" evidence="4">
    <location>
        <begin position="11"/>
        <end position="24"/>
    </location>
</feature>
<dbReference type="InterPro" id="IPR027417">
    <property type="entry name" value="P-loop_NTPase"/>
</dbReference>